<feature type="compositionally biased region" description="Low complexity" evidence="1">
    <location>
        <begin position="69"/>
        <end position="96"/>
    </location>
</feature>
<dbReference type="RefSeq" id="WP_091343415.1">
    <property type="nucleotide sequence ID" value="NZ_FMHV01000002.1"/>
</dbReference>
<dbReference type="EMBL" id="FMHV01000002">
    <property type="protein sequence ID" value="SCL30658.1"/>
    <property type="molecule type" value="Genomic_DNA"/>
</dbReference>
<sequence length="283" mass="30100">MSDQLDALFAGVRGVQPPAAFAPAEQVRWRGRQRTHRKALLAGAGVLTITTAAAGLGAGLALPRPDGVAPPTDSTPTTTRPTSPPATASPAPSRTSSPPPTRKAGSVLLQPDDLGPGTWRPFEAEQMQNRDRWYWGLWDGNCPAYKSSLFPSLPHRHAVETVAYQAVGGSLRSVSQVVERYDNGWGGRNLNDVRAVIDRCGNLDPTPETLAMPNFAIVDTGFAGDDSLLVRVDLVQLGQGPSSDPQPYIAVVRVGDLVTTVRAYPPDADRVRGIAQRAAARLG</sequence>
<gene>
    <name evidence="3" type="ORF">GA0070624_4119</name>
</gene>
<dbReference type="OrthoDB" id="3371051at2"/>
<evidence type="ECO:0000313" key="3">
    <source>
        <dbReference type="EMBL" id="SCL30658.1"/>
    </source>
</evidence>
<keyword evidence="2" id="KW-1133">Transmembrane helix</keyword>
<evidence type="ECO:0008006" key="5">
    <source>
        <dbReference type="Google" id="ProtNLM"/>
    </source>
</evidence>
<evidence type="ECO:0000256" key="2">
    <source>
        <dbReference type="SAM" id="Phobius"/>
    </source>
</evidence>
<dbReference type="STRING" id="568872.GA0070624_4119"/>
<dbReference type="Proteomes" id="UP000199413">
    <property type="component" value="Unassembled WGS sequence"/>
</dbReference>
<protein>
    <recommendedName>
        <fullName evidence="5">PknH-like extracellular domain-containing protein</fullName>
    </recommendedName>
</protein>
<feature type="transmembrane region" description="Helical" evidence="2">
    <location>
        <begin position="39"/>
        <end position="62"/>
    </location>
</feature>
<evidence type="ECO:0000313" key="4">
    <source>
        <dbReference type="Proteomes" id="UP000199413"/>
    </source>
</evidence>
<organism evidence="3 4">
    <name type="scientific">Micromonospora rhizosphaerae</name>
    <dbReference type="NCBI Taxonomy" id="568872"/>
    <lineage>
        <taxon>Bacteria</taxon>
        <taxon>Bacillati</taxon>
        <taxon>Actinomycetota</taxon>
        <taxon>Actinomycetes</taxon>
        <taxon>Micromonosporales</taxon>
        <taxon>Micromonosporaceae</taxon>
        <taxon>Micromonospora</taxon>
    </lineage>
</organism>
<feature type="region of interest" description="Disordered" evidence="1">
    <location>
        <begin position="62"/>
        <end position="116"/>
    </location>
</feature>
<dbReference type="AlphaFoldDB" id="A0A1C6SMG8"/>
<reference evidence="4" key="1">
    <citation type="submission" date="2016-06" db="EMBL/GenBank/DDBJ databases">
        <authorList>
            <person name="Varghese N."/>
            <person name="Submissions Spin"/>
        </authorList>
    </citation>
    <scope>NUCLEOTIDE SEQUENCE [LARGE SCALE GENOMIC DNA]</scope>
    <source>
        <strain evidence="4">DSM 45431</strain>
    </source>
</reference>
<accession>A0A1C6SMG8</accession>
<name>A0A1C6SMG8_9ACTN</name>
<proteinExistence type="predicted"/>
<keyword evidence="2" id="KW-0472">Membrane</keyword>
<evidence type="ECO:0000256" key="1">
    <source>
        <dbReference type="SAM" id="MobiDB-lite"/>
    </source>
</evidence>
<keyword evidence="4" id="KW-1185">Reference proteome</keyword>
<keyword evidence="2" id="KW-0812">Transmembrane</keyword>